<organism evidence="1 2">
    <name type="scientific">Meloidogyne floridensis</name>
    <dbReference type="NCBI Taxonomy" id="298350"/>
    <lineage>
        <taxon>Eukaryota</taxon>
        <taxon>Metazoa</taxon>
        <taxon>Ecdysozoa</taxon>
        <taxon>Nematoda</taxon>
        <taxon>Chromadorea</taxon>
        <taxon>Rhabditida</taxon>
        <taxon>Tylenchina</taxon>
        <taxon>Tylenchomorpha</taxon>
        <taxon>Tylenchoidea</taxon>
        <taxon>Meloidogynidae</taxon>
        <taxon>Meloidogyninae</taxon>
        <taxon>Meloidogyne</taxon>
    </lineage>
</organism>
<name>A0A915NAJ7_9BILA</name>
<proteinExistence type="predicted"/>
<reference evidence="2" key="1">
    <citation type="submission" date="2022-11" db="UniProtKB">
        <authorList>
            <consortium name="WormBaseParasite"/>
        </authorList>
    </citation>
    <scope>IDENTIFICATION</scope>
</reference>
<protein>
    <submittedName>
        <fullName evidence="2">Uncharacterized protein</fullName>
    </submittedName>
</protein>
<evidence type="ECO:0000313" key="2">
    <source>
        <dbReference type="WBParaSite" id="scf7180000416195.g152"/>
    </source>
</evidence>
<accession>A0A915NAJ7</accession>
<evidence type="ECO:0000313" key="1">
    <source>
        <dbReference type="Proteomes" id="UP000887560"/>
    </source>
</evidence>
<keyword evidence="1" id="KW-1185">Reference proteome</keyword>
<sequence length="76" mass="8671">MANQFNLENGNAACGRIDYVEASLTTSNFSYDQPKIKPDLHYSVFLAKTYAEDFKKEINLEVKIAVEFVPVRLLKI</sequence>
<dbReference type="Proteomes" id="UP000887560">
    <property type="component" value="Unplaced"/>
</dbReference>
<dbReference type="WBParaSite" id="scf7180000416195.g152">
    <property type="protein sequence ID" value="scf7180000416195.g152"/>
    <property type="gene ID" value="scf7180000416195.g152"/>
</dbReference>
<dbReference type="AlphaFoldDB" id="A0A915NAJ7"/>